<dbReference type="PANTHER" id="PTHR43550:SF3">
    <property type="entry name" value="3-KETODIHYDROSPHINGOSINE REDUCTASE"/>
    <property type="match status" value="1"/>
</dbReference>
<dbReference type="InterPro" id="IPR020904">
    <property type="entry name" value="Sc_DH/Rdtase_CS"/>
</dbReference>
<dbReference type="RefSeq" id="XP_002779024.1">
    <property type="nucleotide sequence ID" value="XM_002778978.1"/>
</dbReference>
<proteinExistence type="predicted"/>
<dbReference type="GO" id="GO:0030148">
    <property type="term" value="P:sphingolipid biosynthetic process"/>
    <property type="evidence" value="ECO:0007669"/>
    <property type="project" value="InterPro"/>
</dbReference>
<evidence type="ECO:0000313" key="16">
    <source>
        <dbReference type="Proteomes" id="UP000007800"/>
    </source>
</evidence>
<keyword evidence="16" id="KW-1185">Reference proteome</keyword>
<name>C5KXU5_PERM5</name>
<dbReference type="Gene3D" id="2.60.120.920">
    <property type="match status" value="1"/>
</dbReference>
<dbReference type="GO" id="GO:0005789">
    <property type="term" value="C:endoplasmic reticulum membrane"/>
    <property type="evidence" value="ECO:0007669"/>
    <property type="project" value="TreeGrafter"/>
</dbReference>
<dbReference type="PRINTS" id="PR00081">
    <property type="entry name" value="GDHRDH"/>
</dbReference>
<sequence>MWTDWLYGFGGLLLLITLISYIFKRGKYQSVESLHVCIPGGSSGIGLAVAKRCAADGAKRVTIIARRMEVLEKAAKEIKEVNPACDVALVSCDITDPKKVDQITRIRFVKDIDADEIDWLINCAGMSLPGLAEETSVKDIMAELNVNYLGSVFMARKVLPSMKEKGRGRIAFVSSQAAQIGVYGYASYSGSKFAIRGYAETLRQETEVHNVQVSIIYPPDTRTPGFEHENTRKPEITKLISSTSGLVEPDTVAEALVHGVSRGDFNIWCGFEGLGLSQISAGMTPPNSLLHGVFQALGASLLKLISFLVVMQLDWAVGAMRSSLTRGLSPNIVWRRRPGPTLKGRGRLWTARIALEGRRLRRDYRQGLATQHSAGGGGGRKSVEDSERLKQATEGYCVQTKALLRRSIAATDVVVADMIRAKKDAGRHKAKSEQLERTVYKLDAMLKQSHTRHYRQPQTKVLLKGWILRQKHTVSSAVVRCWSVFTRQAITKRVVAEARIRRNRRLARGRAALQAWRGHAGQVPEKMPHVEAPSTTQVALEEEIVLLKATRDQLEADKAGLRVECERTSKALRDRDDRLREMQEAGIGDSAIASELTAEKARTAALQARLEEAVARVAQFQSMLERNEGRAGTTEELSSGEGELPDGTFEAAELRARVEELELKLREAEDGYLERDAAGRAGGDMTEGPPVQEEMMRLQLTELEEERDRYLRMNEVSRAEPLYEKRMGTSRNATSCMDPWPQSLIAEKAVVDEELERVRAEMRGLVETNEELRKAAEGLQARETKLTEELVSKNEAEVQQTKLVETLEKETAKLRKELEVAEEEGKMRAEALKSERDGLVARVKGLEVQLKGYAAEEESNRLEVKRVVEETDKLKALLEEARMEITRHEKEASESSECMAEIAKEKQRLGSEKAALEKEVEEMRGRLEEAEEQLEKAQEVVERAKEESDGMVESMRTKLEEEHARVAEGMAEAHREKVAAMSATIDTLQAKIRDVEVAEDARGRADKRESELEREAEELRRNFSDREGELEEKIAEMSARLEAVQEELEMRGTALSTAEERLEEHIGLLGEARQELSMAKTEQTTMEDCARKTSEDLQQSLVRMEEAERKVLELETILKRIEIEKAQLLQENTTMGERIEAFEGTATDGEALTSQLNDAKGELENLQTENHELVERVKELETVKSTLADDMWKQEVCVKEAETGRQAAEVATRKAEQELVILKAQLEQMATRVEEGTAALESSKEKCDELERSLKETVTSDENRESELSQECTRLTEAMAEMEGKMAEATTLAEARLGEITSLQETVDKLHTDVQRKEDEKEDLERSTNDLRFAMEEKELALETLRDAMSTDAIDRSKLEAEQKAWTISQEERRAQLDEARGEIEALRNQTEIDGSLREEVAELHSEARAVQELIASLKQQLEAAQDEISRLNTELEETKASVEARVEEARTSSEEQGEKYLATIRELEAEKREVEDVAKQREAEISRLEELLKAAERTSGDLNSSLESLQTRLAEADEREKANYARLEASKQECEGLQRTIAELEASKLAEEAGRRGGEVEGKGEQLRVLEELLAERERELEEREAALVAVEMEGNTMEEVDKIDGGNDPEGGGESELDIQLRVAETEHKLLMKLEETEKDLAEEKTASSALTNRIHELEARETELVRQLEEQKVSRAEFEKRAAEVDQLVGERQALVARIEDIEATAGPAAAQGSIVQRSEQSLVAGRGDSDLSRSRVTPGTLAFYPNNLSSYLTLSLDGMRVEYDCDTAAKDEAMCGVVMTDRPLPYDTSFGYYFEVTIEAGAVESSRYSDGLTVGVTTTRPEEVRGGSNAPSSCDEIPDTWAVGFDGQVWDPILNDWATCDWSGKDLRAGQKVGLLVSKSPVDQLFILVDGAVVADGPRNIPTGKPLYGVVDLIGSTSAVLLSDPETTPLPPAALDLVPKTVPFAGRSESGRTAFRLPSRQTRYRNESKRGAPASVAGGSVAGDRVAFEMPSFHESKSFLAPSVSSVGSKFALPSRKTASKLHTSSAHSKAN</sequence>
<feature type="compositionally biased region" description="Basic and acidic residues" evidence="12">
    <location>
        <begin position="929"/>
        <end position="948"/>
    </location>
</feature>
<evidence type="ECO:0000256" key="11">
    <source>
        <dbReference type="SAM" id="Coils"/>
    </source>
</evidence>
<dbReference type="InterPro" id="IPR043136">
    <property type="entry name" value="B30.2/SPRY_sf"/>
</dbReference>
<gene>
    <name evidence="15" type="ORF">Pmar_PMAR000864</name>
</gene>
<feature type="coiled-coil region" evidence="11">
    <location>
        <begin position="651"/>
        <end position="720"/>
    </location>
</feature>
<keyword evidence="6" id="KW-0521">NADP</keyword>
<evidence type="ECO:0000256" key="10">
    <source>
        <dbReference type="ARBA" id="ARBA00026112"/>
    </source>
</evidence>
<dbReference type="GO" id="GO:0006666">
    <property type="term" value="P:3-keto-sphinganine metabolic process"/>
    <property type="evidence" value="ECO:0007669"/>
    <property type="project" value="InterPro"/>
</dbReference>
<keyword evidence="9" id="KW-0443">Lipid metabolism</keyword>
<dbReference type="EC" id="1.1.1.102" evidence="10"/>
<feature type="coiled-coil region" evidence="11">
    <location>
        <begin position="1370"/>
        <end position="1595"/>
    </location>
</feature>
<evidence type="ECO:0000256" key="2">
    <source>
        <dbReference type="ARBA" id="ARBA00004760"/>
    </source>
</evidence>
<keyword evidence="13" id="KW-1133">Transmembrane helix</keyword>
<feature type="coiled-coil region" evidence="11">
    <location>
        <begin position="537"/>
        <end position="571"/>
    </location>
</feature>
<keyword evidence="13" id="KW-0812">Transmembrane</keyword>
<feature type="region of interest" description="Disordered" evidence="12">
    <location>
        <begin position="625"/>
        <end position="646"/>
    </location>
</feature>
<keyword evidence="8" id="KW-0560">Oxidoreductase</keyword>
<keyword evidence="5" id="KW-0256">Endoplasmic reticulum</keyword>
<comment type="pathway">
    <text evidence="3">Sphingolipid metabolism.</text>
</comment>
<feature type="transmembrane region" description="Helical" evidence="13">
    <location>
        <begin position="6"/>
        <end position="23"/>
    </location>
</feature>
<dbReference type="Pfam" id="PF00106">
    <property type="entry name" value="adh_short"/>
    <property type="match status" value="1"/>
</dbReference>
<feature type="coiled-coil region" evidence="11">
    <location>
        <begin position="1636"/>
        <end position="1708"/>
    </location>
</feature>
<accession>C5KXU5</accession>
<dbReference type="InterPro" id="IPR002347">
    <property type="entry name" value="SDR_fam"/>
</dbReference>
<evidence type="ECO:0000256" key="6">
    <source>
        <dbReference type="ARBA" id="ARBA00022857"/>
    </source>
</evidence>
<evidence type="ECO:0000256" key="3">
    <source>
        <dbReference type="ARBA" id="ARBA00004991"/>
    </source>
</evidence>
<dbReference type="PROSITE" id="PS00061">
    <property type="entry name" value="ADH_SHORT"/>
    <property type="match status" value="1"/>
</dbReference>
<evidence type="ECO:0000313" key="15">
    <source>
        <dbReference type="EMBL" id="EER10819.1"/>
    </source>
</evidence>
<keyword evidence="11" id="KW-0175">Coiled coil</keyword>
<evidence type="ECO:0000256" key="7">
    <source>
        <dbReference type="ARBA" id="ARBA00022919"/>
    </source>
</evidence>
<dbReference type="Pfam" id="PF07177">
    <property type="entry name" value="Neuralized"/>
    <property type="match status" value="1"/>
</dbReference>
<reference evidence="15 16" key="1">
    <citation type="submission" date="2008-07" db="EMBL/GenBank/DDBJ databases">
        <authorList>
            <person name="El-Sayed N."/>
            <person name="Caler E."/>
            <person name="Inman J."/>
            <person name="Amedeo P."/>
            <person name="Hass B."/>
            <person name="Wortman J."/>
        </authorList>
    </citation>
    <scope>NUCLEOTIDE SEQUENCE [LARGE SCALE GENOMIC DNA]</scope>
    <source>
        <strain evidence="16">ATCC 50983 / TXsc</strain>
    </source>
</reference>
<dbReference type="PANTHER" id="PTHR43550">
    <property type="entry name" value="3-KETODIHYDROSPHINGOSINE REDUCTASE"/>
    <property type="match status" value="1"/>
</dbReference>
<evidence type="ECO:0000256" key="9">
    <source>
        <dbReference type="ARBA" id="ARBA00023098"/>
    </source>
</evidence>
<feature type="compositionally biased region" description="Low complexity" evidence="12">
    <location>
        <begin position="632"/>
        <end position="642"/>
    </location>
</feature>
<dbReference type="InterPro" id="IPR045022">
    <property type="entry name" value="KDSR-like"/>
</dbReference>
<dbReference type="InterPro" id="IPR006573">
    <property type="entry name" value="NHR_dom"/>
</dbReference>
<dbReference type="FunFam" id="3.40.50.720:FF:000468">
    <property type="entry name" value="Short-chain dehydrogenase, putative"/>
    <property type="match status" value="1"/>
</dbReference>
<comment type="subcellular location">
    <subcellularLocation>
        <location evidence="1">Endoplasmic reticulum</location>
    </subcellularLocation>
</comment>
<organism evidence="16">
    <name type="scientific">Perkinsus marinus (strain ATCC 50983 / TXsc)</name>
    <dbReference type="NCBI Taxonomy" id="423536"/>
    <lineage>
        <taxon>Eukaryota</taxon>
        <taxon>Sar</taxon>
        <taxon>Alveolata</taxon>
        <taxon>Perkinsozoa</taxon>
        <taxon>Perkinsea</taxon>
        <taxon>Perkinsida</taxon>
        <taxon>Perkinsidae</taxon>
        <taxon>Perkinsus</taxon>
    </lineage>
</organism>
<dbReference type="GeneID" id="9039203"/>
<dbReference type="InParanoid" id="C5KXU5"/>
<dbReference type="Proteomes" id="UP000007800">
    <property type="component" value="Unassembled WGS sequence"/>
</dbReference>
<keyword evidence="7" id="KW-0746">Sphingolipid metabolism</keyword>
<dbReference type="Gene3D" id="3.40.50.720">
    <property type="entry name" value="NAD(P)-binding Rossmann-like Domain"/>
    <property type="match status" value="1"/>
</dbReference>
<dbReference type="CDD" id="cd08939">
    <property type="entry name" value="KDSR-like_SDR_c"/>
    <property type="match status" value="1"/>
</dbReference>
<feature type="region of interest" description="Disordered" evidence="12">
    <location>
        <begin position="999"/>
        <end position="1027"/>
    </location>
</feature>
<dbReference type="EMBL" id="GG677256">
    <property type="protein sequence ID" value="EER10819.1"/>
    <property type="molecule type" value="Genomic_DNA"/>
</dbReference>
<keyword evidence="13" id="KW-0472">Membrane</keyword>
<dbReference type="GO" id="GO:0047560">
    <property type="term" value="F:3-dehydrosphinganine reductase activity"/>
    <property type="evidence" value="ECO:0007669"/>
    <property type="project" value="UniProtKB-EC"/>
</dbReference>
<dbReference type="OMA" id="RAWRDKQ"/>
<dbReference type="SUPFAM" id="SSF51735">
    <property type="entry name" value="NAD(P)-binding Rossmann-fold domains"/>
    <property type="match status" value="1"/>
</dbReference>
<comment type="pathway">
    <text evidence="2">Lipid metabolism; sphingolipid metabolism.</text>
</comment>
<feature type="region of interest" description="Disordered" evidence="12">
    <location>
        <begin position="1953"/>
        <end position="1982"/>
    </location>
</feature>
<feature type="region of interest" description="Disordered" evidence="12">
    <location>
        <begin position="929"/>
        <end position="955"/>
    </location>
</feature>
<dbReference type="InterPro" id="IPR036291">
    <property type="entry name" value="NAD(P)-bd_dom_sf"/>
</dbReference>
<evidence type="ECO:0000259" key="14">
    <source>
        <dbReference type="Pfam" id="PF07177"/>
    </source>
</evidence>
<evidence type="ECO:0000256" key="12">
    <source>
        <dbReference type="SAM" id="MobiDB-lite"/>
    </source>
</evidence>
<dbReference type="GO" id="GO:0000166">
    <property type="term" value="F:nucleotide binding"/>
    <property type="evidence" value="ECO:0007669"/>
    <property type="project" value="UniProtKB-KW"/>
</dbReference>
<evidence type="ECO:0000256" key="8">
    <source>
        <dbReference type="ARBA" id="ARBA00023002"/>
    </source>
</evidence>
<dbReference type="OrthoDB" id="448620at2759"/>
<evidence type="ECO:0000256" key="1">
    <source>
        <dbReference type="ARBA" id="ARBA00004240"/>
    </source>
</evidence>
<protein>
    <recommendedName>
        <fullName evidence="10">3-dehydrosphinganine reductase</fullName>
        <ecNumber evidence="10">1.1.1.102</ecNumber>
    </recommendedName>
</protein>
<evidence type="ECO:0000256" key="4">
    <source>
        <dbReference type="ARBA" id="ARBA00022741"/>
    </source>
</evidence>
<keyword evidence="4" id="KW-0547">Nucleotide-binding</keyword>
<feature type="domain" description="NHR" evidence="14">
    <location>
        <begin position="1766"/>
        <end position="1926"/>
    </location>
</feature>
<evidence type="ECO:0000256" key="13">
    <source>
        <dbReference type="SAM" id="Phobius"/>
    </source>
</evidence>
<evidence type="ECO:0000256" key="5">
    <source>
        <dbReference type="ARBA" id="ARBA00022824"/>
    </source>
</evidence>